<reference evidence="8" key="1">
    <citation type="submission" date="2018-10" db="EMBL/GenBank/DDBJ databases">
        <authorList>
            <person name="Vincent A.T."/>
            <person name="Schiettekatte O."/>
            <person name="Bourhy P."/>
            <person name="Veyrier F.J."/>
            <person name="Picardeau M."/>
        </authorList>
    </citation>
    <scope>NUCLEOTIDE SEQUENCE</scope>
    <source>
        <strain evidence="8">201702449</strain>
    </source>
</reference>
<evidence type="ECO:0000256" key="1">
    <source>
        <dbReference type="ARBA" id="ARBA00008777"/>
    </source>
</evidence>
<feature type="region of interest" description="Disordered" evidence="6">
    <location>
        <begin position="142"/>
        <end position="172"/>
    </location>
</feature>
<accession>A0A2N0AUH7</accession>
<dbReference type="Proteomes" id="UP000297352">
    <property type="component" value="Unassembled WGS sequence"/>
</dbReference>
<evidence type="ECO:0000313" key="9">
    <source>
        <dbReference type="Proteomes" id="UP000297352"/>
    </source>
</evidence>
<reference evidence="7" key="3">
    <citation type="submission" date="2022-06" db="EMBL/GenBank/DDBJ databases">
        <title>Leptospira isolates from biofilms formed at urban environments.</title>
        <authorList>
            <person name="Ribeiro P.S."/>
            <person name="Sousa T."/>
            <person name="Carvalho N."/>
            <person name="Aburjaile F."/>
            <person name="Neves F."/>
            <person name="Oliveira D."/>
            <person name="Blanco L."/>
            <person name="Lima J."/>
            <person name="Costa F."/>
            <person name="Brenig B."/>
            <person name="Soares S."/>
            <person name="Ramos R."/>
            <person name="Goes-Neto A."/>
            <person name="Matiuzzi M."/>
            <person name="Azevedo V."/>
            <person name="Ristow P."/>
        </authorList>
    </citation>
    <scope>NUCLEOTIDE SEQUENCE</scope>
    <source>
        <strain evidence="7">VSF7</strain>
    </source>
</reference>
<evidence type="ECO:0000313" key="7">
    <source>
        <dbReference type="EMBL" id="MCW7516179.1"/>
    </source>
</evidence>
<dbReference type="EMBL" id="RQGI01000035">
    <property type="protein sequence ID" value="TGL70841.1"/>
    <property type="molecule type" value="Genomic_DNA"/>
</dbReference>
<dbReference type="InterPro" id="IPR000456">
    <property type="entry name" value="Ribosomal_bL17"/>
</dbReference>
<comment type="caution">
    <text evidence="7">The sequence shown here is derived from an EMBL/GenBank/DDBJ whole genome shotgun (WGS) entry which is preliminary data.</text>
</comment>
<dbReference type="Pfam" id="PF01196">
    <property type="entry name" value="Ribosomal_L17"/>
    <property type="match status" value="1"/>
</dbReference>
<dbReference type="GO" id="GO:0003735">
    <property type="term" value="F:structural constituent of ribosome"/>
    <property type="evidence" value="ECO:0007669"/>
    <property type="project" value="InterPro"/>
</dbReference>
<dbReference type="InterPro" id="IPR036373">
    <property type="entry name" value="Ribosomal_bL17_sf"/>
</dbReference>
<evidence type="ECO:0000256" key="6">
    <source>
        <dbReference type="SAM" id="MobiDB-lite"/>
    </source>
</evidence>
<keyword evidence="3 4" id="KW-0687">Ribonucleoprotein</keyword>
<comment type="subunit">
    <text evidence="4">Part of the 50S ribosomal subunit. Contacts protein L32.</text>
</comment>
<gene>
    <name evidence="4 7" type="primary">rplQ</name>
    <name evidence="8" type="ORF">EHQ60_10080</name>
    <name evidence="7" type="ORF">ND810_13510</name>
</gene>
<dbReference type="NCBIfam" id="TIGR00059">
    <property type="entry name" value="L17"/>
    <property type="match status" value="1"/>
</dbReference>
<dbReference type="AlphaFoldDB" id="A0A2N0AUH7"/>
<evidence type="ECO:0000256" key="2">
    <source>
        <dbReference type="ARBA" id="ARBA00022980"/>
    </source>
</evidence>
<dbReference type="RefSeq" id="WP_100727885.1">
    <property type="nucleotide sequence ID" value="NZ_JAIZBN010000001.1"/>
</dbReference>
<dbReference type="Proteomes" id="UP001209694">
    <property type="component" value="Unassembled WGS sequence"/>
</dbReference>
<evidence type="ECO:0000256" key="4">
    <source>
        <dbReference type="HAMAP-Rule" id="MF_01368"/>
    </source>
</evidence>
<dbReference type="HAMAP" id="MF_01368">
    <property type="entry name" value="Ribosomal_bL17"/>
    <property type="match status" value="1"/>
</dbReference>
<name>A0A2N0AUH7_9LEPT</name>
<protein>
    <recommendedName>
        <fullName evidence="4">Large ribosomal subunit protein bL17</fullName>
    </recommendedName>
</protein>
<dbReference type="EMBL" id="JAMQQD010000005">
    <property type="protein sequence ID" value="MCW7516179.1"/>
    <property type="molecule type" value="Genomic_DNA"/>
</dbReference>
<dbReference type="GeneID" id="93343049"/>
<dbReference type="GO" id="GO:0022625">
    <property type="term" value="C:cytosolic large ribosomal subunit"/>
    <property type="evidence" value="ECO:0007669"/>
    <property type="project" value="TreeGrafter"/>
</dbReference>
<evidence type="ECO:0000313" key="8">
    <source>
        <dbReference type="EMBL" id="TGL70841.1"/>
    </source>
</evidence>
<dbReference type="PANTHER" id="PTHR14413">
    <property type="entry name" value="RIBOSOMAL PROTEIN L17"/>
    <property type="match status" value="1"/>
</dbReference>
<proteinExistence type="inferred from homology"/>
<dbReference type="SUPFAM" id="SSF64263">
    <property type="entry name" value="Prokaryotic ribosomal protein L17"/>
    <property type="match status" value="1"/>
</dbReference>
<evidence type="ECO:0000256" key="5">
    <source>
        <dbReference type="RuleBase" id="RU000660"/>
    </source>
</evidence>
<organism evidence="7 10">
    <name type="scientific">Leptospira levettii</name>
    <dbReference type="NCBI Taxonomy" id="2023178"/>
    <lineage>
        <taxon>Bacteria</taxon>
        <taxon>Pseudomonadati</taxon>
        <taxon>Spirochaetota</taxon>
        <taxon>Spirochaetia</taxon>
        <taxon>Leptospirales</taxon>
        <taxon>Leptospiraceae</taxon>
        <taxon>Leptospira</taxon>
    </lineage>
</organism>
<keyword evidence="9" id="KW-1185">Reference proteome</keyword>
<dbReference type="PANTHER" id="PTHR14413:SF16">
    <property type="entry name" value="LARGE RIBOSOMAL SUBUNIT PROTEIN BL17M"/>
    <property type="match status" value="1"/>
</dbReference>
<sequence length="172" mass="19810">MNKRNKVKQLNRSADHRKAMIQNMVISLLRHERIESSVAKLKVARSYAERIITRAKKNLDANLANLDEQKKNAAILHNTRYLYSHLGDQEIVNKLLKDLANRYAERVGGYTRIIRLVNRPSDNTAMGILELVDRKTQDELKAEAKAKREEKKPAKKEEKPKKAKKEKVAASK</sequence>
<comment type="similarity">
    <text evidence="1 4 5">Belongs to the bacterial ribosomal protein bL17 family.</text>
</comment>
<keyword evidence="2 4" id="KW-0689">Ribosomal protein</keyword>
<evidence type="ECO:0000256" key="3">
    <source>
        <dbReference type="ARBA" id="ARBA00023274"/>
    </source>
</evidence>
<dbReference type="Gene3D" id="3.90.1030.10">
    <property type="entry name" value="Ribosomal protein L17"/>
    <property type="match status" value="1"/>
</dbReference>
<dbReference type="GO" id="GO:0006412">
    <property type="term" value="P:translation"/>
    <property type="evidence" value="ECO:0007669"/>
    <property type="project" value="UniProtKB-UniRule"/>
</dbReference>
<reference evidence="8" key="2">
    <citation type="journal article" date="2019" name="PLoS Negl. Trop. Dis.">
        <title>Revisiting the worldwide diversity of Leptospira species in the environment.</title>
        <authorList>
            <person name="Vincent A.T."/>
            <person name="Schiettekatte O."/>
            <person name="Bourhy P."/>
            <person name="Veyrier F.J."/>
            <person name="Picardeau M."/>
        </authorList>
    </citation>
    <scope>NUCLEOTIDE SEQUENCE</scope>
    <source>
        <strain evidence="8">201702449</strain>
    </source>
</reference>
<evidence type="ECO:0000313" key="10">
    <source>
        <dbReference type="Proteomes" id="UP001209694"/>
    </source>
</evidence>